<dbReference type="RefSeq" id="XP_024878733.1">
    <property type="nucleotide sequence ID" value="XM_025022965.1"/>
</dbReference>
<accession>A0A6J1QAM8</accession>
<feature type="domain" description="SWIM-type" evidence="2">
    <location>
        <begin position="65"/>
        <end position="103"/>
    </location>
</feature>
<protein>
    <submittedName>
        <fullName evidence="4 5">Uncharacterized protein LOC112459065</fullName>
    </submittedName>
</protein>
<name>A0A6J1QAM8_9HYME</name>
<proteinExistence type="predicted"/>
<keyword evidence="3" id="KW-1185">Reference proteome</keyword>
<organism evidence="3 5">
    <name type="scientific">Temnothorax curvispinosus</name>
    <dbReference type="NCBI Taxonomy" id="300111"/>
    <lineage>
        <taxon>Eukaryota</taxon>
        <taxon>Metazoa</taxon>
        <taxon>Ecdysozoa</taxon>
        <taxon>Arthropoda</taxon>
        <taxon>Hexapoda</taxon>
        <taxon>Insecta</taxon>
        <taxon>Pterygota</taxon>
        <taxon>Neoptera</taxon>
        <taxon>Endopterygota</taxon>
        <taxon>Hymenoptera</taxon>
        <taxon>Apocrita</taxon>
        <taxon>Aculeata</taxon>
        <taxon>Formicoidea</taxon>
        <taxon>Formicidae</taxon>
        <taxon>Myrmicinae</taxon>
        <taxon>Temnothorax</taxon>
    </lineage>
</organism>
<evidence type="ECO:0000313" key="4">
    <source>
        <dbReference type="RefSeq" id="XP_024878732.1"/>
    </source>
</evidence>
<dbReference type="InterPro" id="IPR007527">
    <property type="entry name" value="Znf_SWIM"/>
</dbReference>
<sequence length="108" mass="12287">MEIVITTKFQKVTHEILFQPETIPKGKQLVNAGHVCDVKECRRNNQSYLIEAQVIRQTSVSSQPYRTKLNIDADRKVTLVSCTCVYNKSGKCKHIAALIHYINNNKPS</sequence>
<dbReference type="GeneID" id="112459065"/>
<dbReference type="GO" id="GO:0008270">
    <property type="term" value="F:zinc ion binding"/>
    <property type="evidence" value="ECO:0007669"/>
    <property type="project" value="UniProtKB-KW"/>
</dbReference>
<dbReference type="RefSeq" id="XP_024878732.1">
    <property type="nucleotide sequence ID" value="XM_025022964.1"/>
</dbReference>
<keyword evidence="1" id="KW-0863">Zinc-finger</keyword>
<dbReference type="OrthoDB" id="7698621at2759"/>
<reference evidence="4 5" key="1">
    <citation type="submission" date="2025-04" db="UniProtKB">
        <authorList>
            <consortium name="RefSeq"/>
        </authorList>
    </citation>
    <scope>IDENTIFICATION</scope>
    <source>
        <tissue evidence="4 5">Whole body</tissue>
    </source>
</reference>
<evidence type="ECO:0000256" key="1">
    <source>
        <dbReference type="PROSITE-ProRule" id="PRU00325"/>
    </source>
</evidence>
<evidence type="ECO:0000313" key="3">
    <source>
        <dbReference type="Proteomes" id="UP000504618"/>
    </source>
</evidence>
<keyword evidence="1" id="KW-0862">Zinc</keyword>
<dbReference type="Proteomes" id="UP000504618">
    <property type="component" value="Unplaced"/>
</dbReference>
<evidence type="ECO:0000313" key="5">
    <source>
        <dbReference type="RefSeq" id="XP_024878733.1"/>
    </source>
</evidence>
<evidence type="ECO:0000259" key="2">
    <source>
        <dbReference type="PROSITE" id="PS50966"/>
    </source>
</evidence>
<gene>
    <name evidence="4 5" type="primary">LOC112459065</name>
</gene>
<keyword evidence="1" id="KW-0479">Metal-binding</keyword>
<dbReference type="AlphaFoldDB" id="A0A6J1QAM8"/>
<dbReference type="PROSITE" id="PS50966">
    <property type="entry name" value="ZF_SWIM"/>
    <property type="match status" value="1"/>
</dbReference>